<protein>
    <recommendedName>
        <fullName evidence="10">Biopolymer transport protein ExbD/TolR</fullName>
    </recommendedName>
</protein>
<evidence type="ECO:0000313" key="9">
    <source>
        <dbReference type="Proteomes" id="UP000006230"/>
    </source>
</evidence>
<keyword evidence="7" id="KW-0813">Transport</keyword>
<evidence type="ECO:0008006" key="10">
    <source>
        <dbReference type="Google" id="ProtNLM"/>
    </source>
</evidence>
<dbReference type="Proteomes" id="UP000006230">
    <property type="component" value="Unassembled WGS sequence"/>
</dbReference>
<comment type="caution">
    <text evidence="8">The sequence shown here is derived from an EMBL/GenBank/DDBJ whole genome shotgun (WGS) entry which is preliminary data.</text>
</comment>
<keyword evidence="5" id="KW-1133">Transmembrane helix</keyword>
<evidence type="ECO:0000256" key="5">
    <source>
        <dbReference type="ARBA" id="ARBA00022989"/>
    </source>
</evidence>
<dbReference type="Pfam" id="PF02472">
    <property type="entry name" value="ExbD"/>
    <property type="match status" value="1"/>
</dbReference>
<evidence type="ECO:0000256" key="3">
    <source>
        <dbReference type="ARBA" id="ARBA00022475"/>
    </source>
</evidence>
<comment type="similarity">
    <text evidence="2 7">Belongs to the ExbD/TolR family.</text>
</comment>
<dbReference type="EMBL" id="AATQ01000052">
    <property type="protein sequence ID" value="EAU44208.1"/>
    <property type="molecule type" value="Genomic_DNA"/>
</dbReference>
<dbReference type="AlphaFoldDB" id="Q0FJ50"/>
<accession>Q0FJ50</accession>
<evidence type="ECO:0000256" key="7">
    <source>
        <dbReference type="RuleBase" id="RU003879"/>
    </source>
</evidence>
<dbReference type="GO" id="GO:0005886">
    <property type="term" value="C:plasma membrane"/>
    <property type="evidence" value="ECO:0007669"/>
    <property type="project" value="UniProtKB-SubCell"/>
</dbReference>
<proteinExistence type="inferred from homology"/>
<keyword evidence="3" id="KW-1003">Cell membrane</keyword>
<organism evidence="8 9">
    <name type="scientific">Salipiger bermudensis (strain DSM 26914 / JCM 13377 / KCTC 12554 / HTCC2601)</name>
    <name type="common">Pelagibaca bermudensis</name>
    <dbReference type="NCBI Taxonomy" id="314265"/>
    <lineage>
        <taxon>Bacteria</taxon>
        <taxon>Pseudomonadati</taxon>
        <taxon>Pseudomonadota</taxon>
        <taxon>Alphaproteobacteria</taxon>
        <taxon>Rhodobacterales</taxon>
        <taxon>Roseobacteraceae</taxon>
        <taxon>Salipiger</taxon>
    </lineage>
</organism>
<gene>
    <name evidence="8" type="ORF">R2601_27233</name>
</gene>
<keyword evidence="9" id="KW-1185">Reference proteome</keyword>
<keyword evidence="6" id="KW-0472">Membrane</keyword>
<keyword evidence="7" id="KW-0653">Protein transport</keyword>
<dbReference type="HOGENOM" id="CLU_085305_3_5_5"/>
<sequence>MTSLIDVIFLLLLFFMLTSTFTRFSEVELTAAGSGTPPQAPTEAPLFLRLGAETAQLNNVELPLDGLAEALAEARGEGDAPRQLLVAMRPDVSAQRLTDLLVVLRGVTGISPTILGAS</sequence>
<dbReference type="InterPro" id="IPR003400">
    <property type="entry name" value="ExbD"/>
</dbReference>
<dbReference type="PANTHER" id="PTHR30558:SF3">
    <property type="entry name" value="BIOPOLYMER TRANSPORT PROTEIN EXBD-RELATED"/>
    <property type="match status" value="1"/>
</dbReference>
<comment type="subcellular location">
    <subcellularLocation>
        <location evidence="1">Cell membrane</location>
        <topology evidence="1">Single-pass membrane protein</topology>
    </subcellularLocation>
    <subcellularLocation>
        <location evidence="7">Cell membrane</location>
        <topology evidence="7">Single-pass type II membrane protein</topology>
    </subcellularLocation>
</comment>
<dbReference type="GO" id="GO:0022857">
    <property type="term" value="F:transmembrane transporter activity"/>
    <property type="evidence" value="ECO:0007669"/>
    <property type="project" value="InterPro"/>
</dbReference>
<evidence type="ECO:0000256" key="6">
    <source>
        <dbReference type="ARBA" id="ARBA00023136"/>
    </source>
</evidence>
<evidence type="ECO:0000313" key="8">
    <source>
        <dbReference type="EMBL" id="EAU44208.1"/>
    </source>
</evidence>
<dbReference type="STRING" id="314265.R2601_27233"/>
<evidence type="ECO:0000256" key="1">
    <source>
        <dbReference type="ARBA" id="ARBA00004162"/>
    </source>
</evidence>
<reference evidence="8 9" key="1">
    <citation type="journal article" date="2010" name="J. Bacteriol.">
        <title>Genome sequences of Pelagibaca bermudensis HTCC2601T and Maritimibacter alkaliphilus HTCC2654T, the type strains of two marine Roseobacter genera.</title>
        <authorList>
            <person name="Thrash J.C."/>
            <person name="Cho J.C."/>
            <person name="Ferriera S."/>
            <person name="Johnson J."/>
            <person name="Vergin K.L."/>
            <person name="Giovannoni S.J."/>
        </authorList>
    </citation>
    <scope>NUCLEOTIDE SEQUENCE [LARGE SCALE GENOMIC DNA]</scope>
    <source>
        <strain evidence="9">DSM 26914 / JCM 13377 / KCTC 12554 / HTCC2601</strain>
    </source>
</reference>
<name>Q0FJ50_SALBH</name>
<dbReference type="PANTHER" id="PTHR30558">
    <property type="entry name" value="EXBD MEMBRANE COMPONENT OF PMF-DRIVEN MACROMOLECULE IMPORT SYSTEM"/>
    <property type="match status" value="1"/>
</dbReference>
<keyword evidence="4 7" id="KW-0812">Transmembrane</keyword>
<dbReference type="eggNOG" id="COG0848">
    <property type="taxonomic scope" value="Bacteria"/>
</dbReference>
<evidence type="ECO:0000256" key="2">
    <source>
        <dbReference type="ARBA" id="ARBA00005811"/>
    </source>
</evidence>
<evidence type="ECO:0000256" key="4">
    <source>
        <dbReference type="ARBA" id="ARBA00022692"/>
    </source>
</evidence>
<dbReference type="GO" id="GO:0015031">
    <property type="term" value="P:protein transport"/>
    <property type="evidence" value="ECO:0007669"/>
    <property type="project" value="UniProtKB-KW"/>
</dbReference>